<dbReference type="Proteomes" id="UP000663720">
    <property type="component" value="Chromosome"/>
</dbReference>
<name>A0A975BC77_9BACT</name>
<dbReference type="Pfam" id="PF09350">
    <property type="entry name" value="DJC28_CD"/>
    <property type="match status" value="1"/>
</dbReference>
<sequence length="127" mass="14883">MFTGFEQIIEKRIKSAQQKGEFENLPGAGKPIIFENDSHIPEDLRLAYKILKNANCIPPEIELKKEVQQTEELLSNIDDAKEKYRILKKLNFIIMKINTMRNTSVLFEVPQKYMEKISERVETKNKL</sequence>
<reference evidence="3" key="1">
    <citation type="journal article" date="2021" name="Microb. Physiol.">
        <title>Proteogenomic Insights into the Physiology of Marine, Sulfate-Reducing, Filamentous Desulfonema limicola and Desulfonema magnum.</title>
        <authorList>
            <person name="Schnaars V."/>
            <person name="Wohlbrand L."/>
            <person name="Scheve S."/>
            <person name="Hinrichs C."/>
            <person name="Reinhardt R."/>
            <person name="Rabus R."/>
        </authorList>
    </citation>
    <scope>NUCLEOTIDE SEQUENCE</scope>
    <source>
        <strain evidence="3">5ac10</strain>
    </source>
</reference>
<dbReference type="AlphaFoldDB" id="A0A975BC77"/>
<dbReference type="InterPro" id="IPR018961">
    <property type="entry name" value="DnaJ_homolog_subfam-C_membr-28"/>
</dbReference>
<gene>
    <name evidence="3" type="ORF">dnl_50780</name>
</gene>
<dbReference type="PANTHER" id="PTHR39158:SF1">
    <property type="entry name" value="DNAJ HOMOLOG SUBFAMILY C MEMBER 28"/>
    <property type="match status" value="1"/>
</dbReference>
<dbReference type="InterPro" id="IPR052573">
    <property type="entry name" value="DnaJ_C_subfamily_28"/>
</dbReference>
<accession>A0A975BC77</accession>
<dbReference type="RefSeq" id="WP_207688588.1">
    <property type="nucleotide sequence ID" value="NZ_CP061799.1"/>
</dbReference>
<dbReference type="PANTHER" id="PTHR39158">
    <property type="entry name" value="OS08G0560600 PROTEIN"/>
    <property type="match status" value="1"/>
</dbReference>
<evidence type="ECO:0000256" key="1">
    <source>
        <dbReference type="SAM" id="Coils"/>
    </source>
</evidence>
<evidence type="ECO:0000313" key="4">
    <source>
        <dbReference type="Proteomes" id="UP000663720"/>
    </source>
</evidence>
<feature type="domain" description="DnaJ homologue subfamily C member 28 conserved" evidence="2">
    <location>
        <begin position="8"/>
        <end position="74"/>
    </location>
</feature>
<keyword evidence="1" id="KW-0175">Coiled coil</keyword>
<evidence type="ECO:0000313" key="3">
    <source>
        <dbReference type="EMBL" id="QTA82696.1"/>
    </source>
</evidence>
<proteinExistence type="predicted"/>
<dbReference type="KEGG" id="dli:dnl_50780"/>
<keyword evidence="4" id="KW-1185">Reference proteome</keyword>
<evidence type="ECO:0000259" key="2">
    <source>
        <dbReference type="Pfam" id="PF09350"/>
    </source>
</evidence>
<dbReference type="EMBL" id="CP061799">
    <property type="protein sequence ID" value="QTA82696.1"/>
    <property type="molecule type" value="Genomic_DNA"/>
</dbReference>
<organism evidence="3 4">
    <name type="scientific">Desulfonema limicola</name>
    <dbReference type="NCBI Taxonomy" id="45656"/>
    <lineage>
        <taxon>Bacteria</taxon>
        <taxon>Pseudomonadati</taxon>
        <taxon>Thermodesulfobacteriota</taxon>
        <taxon>Desulfobacteria</taxon>
        <taxon>Desulfobacterales</taxon>
        <taxon>Desulfococcaceae</taxon>
        <taxon>Desulfonema</taxon>
    </lineage>
</organism>
<feature type="coiled-coil region" evidence="1">
    <location>
        <begin position="63"/>
        <end position="90"/>
    </location>
</feature>
<protein>
    <submittedName>
        <fullName evidence="3">DUF1992</fullName>
    </submittedName>
</protein>